<dbReference type="Pfam" id="PF07793">
    <property type="entry name" value="DUF1631"/>
    <property type="match status" value="1"/>
</dbReference>
<reference evidence="2" key="1">
    <citation type="submission" date="2019-02" db="EMBL/GenBank/DDBJ databases">
        <title>Complete genome sequence of Rhodoferax sp. Gr-4.</title>
        <authorList>
            <person name="Jin L."/>
        </authorList>
    </citation>
    <scope>NUCLEOTIDE SEQUENCE [LARGE SCALE GENOMIC DNA]</scope>
    <source>
        <strain evidence="2">Gr-4</strain>
    </source>
</reference>
<dbReference type="EMBL" id="CP036282">
    <property type="protein sequence ID" value="QDL55139.1"/>
    <property type="molecule type" value="Genomic_DNA"/>
</dbReference>
<dbReference type="AlphaFoldDB" id="A0A515ER45"/>
<sequence length="741" mass="81873">MKKFTIRRLGVAHEPGQTVPTLHACVEAILEQSGVLVDDVLGGLQAFVAPTNTKIQAAQKHPHSETVVRDLCIQRESVKQTFATSLRMVLFGGGPTQTSDQPLVRFDDFQFLEDEQIDANIELALAQQEVMLAVDEVLPALHALVSTLMGWVTVRPALNPLKPESFVYALRETMLVHVPETGVRKALMAPAATVLGASLRQLYREMSEWLRSQGVEPALVGAGKGDSAARGKPVENTVTRTLLTLDRLRKLLAGDLPLGPVQSQQGDFSHTVPASVVALEDLKLVEPMIKRLADRAKSAAHAKPLVLKVAGDGTPFKRPSASKKYLGRQLGEEVVRLMLESLMGDRRLLAEVRQGLQSMEPLLIQLSHTDARFFSDRQHPARQLLEKITHRSLAYSSPEEPGFLSFLGDFHKGVELLKAGNADADAFAQVLADLEQAWAYEETAQRRRAQEAARGLVHAEQRNLLAERLAQEFLVRLKQTSVPKCVSAFLLGPWAQVVAESQLRCVDGTIDSDGYYALVDDLMWSARLRLVRKNRARLVQIVPAMLVKLRQGLGVIAYPQDRIEAFFDELISLHEQAFDTAKPTQTEDLSLEADADQGDAVDTLAQAAPSFWISEPEAAETSLLDEAYAIAPDQLDQPEIPDPEEAQTWTVDTLVVGTWVDLALAGQWVRAQMTWVSPHRTLFMFISGGELAHSMSLRTLTRLRSFGLVRLVSDGRVMDNALDSVAQIALRNDADKRPERR</sequence>
<dbReference type="Proteomes" id="UP000317365">
    <property type="component" value="Chromosome"/>
</dbReference>
<dbReference type="KEGG" id="rhg:EXZ61_13710"/>
<dbReference type="InterPro" id="IPR012434">
    <property type="entry name" value="DUF1631"/>
</dbReference>
<keyword evidence="2" id="KW-1185">Reference proteome</keyword>
<accession>A0A515ER45</accession>
<evidence type="ECO:0000313" key="2">
    <source>
        <dbReference type="Proteomes" id="UP000317365"/>
    </source>
</evidence>
<proteinExistence type="predicted"/>
<organism evidence="1 2">
    <name type="scientific">Rhodoferax aquaticus</name>
    <dbReference type="NCBI Taxonomy" id="2527691"/>
    <lineage>
        <taxon>Bacteria</taxon>
        <taxon>Pseudomonadati</taxon>
        <taxon>Pseudomonadota</taxon>
        <taxon>Betaproteobacteria</taxon>
        <taxon>Burkholderiales</taxon>
        <taxon>Comamonadaceae</taxon>
        <taxon>Rhodoferax</taxon>
    </lineage>
</organism>
<gene>
    <name evidence="1" type="ORF">EXZ61_13710</name>
</gene>
<protein>
    <submittedName>
        <fullName evidence="1">DUF1631 family protein</fullName>
    </submittedName>
</protein>
<reference evidence="2" key="2">
    <citation type="journal article" date="2020" name="Int. J. Syst. Evol. Microbiol.">
        <title>Genomic insights into a novel species Rhodoferax aquaticus sp. nov., isolated from freshwater.</title>
        <authorList>
            <person name="Li T."/>
            <person name="Zhuo Y."/>
            <person name="Jin C.Z."/>
            <person name="Wu X."/>
            <person name="Ko S.R."/>
            <person name="Jin F.J."/>
            <person name="Ahn C.Y."/>
            <person name="Oh H.M."/>
            <person name="Lee H.G."/>
            <person name="Jin L."/>
        </authorList>
    </citation>
    <scope>NUCLEOTIDE SEQUENCE [LARGE SCALE GENOMIC DNA]</scope>
    <source>
        <strain evidence="2">Gr-4</strain>
    </source>
</reference>
<name>A0A515ER45_9BURK</name>
<evidence type="ECO:0000313" key="1">
    <source>
        <dbReference type="EMBL" id="QDL55139.1"/>
    </source>
</evidence>